<protein>
    <submittedName>
        <fullName evidence="2">Fimbrial protein</fullName>
    </submittedName>
</protein>
<name>A0ABV0HIX1_9ENTR</name>
<dbReference type="Gene3D" id="2.60.40.1090">
    <property type="entry name" value="Fimbrial-type adhesion domain"/>
    <property type="match status" value="1"/>
</dbReference>
<dbReference type="Pfam" id="PF00419">
    <property type="entry name" value="Fimbrial"/>
    <property type="match status" value="1"/>
</dbReference>
<proteinExistence type="predicted"/>
<dbReference type="RefSeq" id="WP_347794442.1">
    <property type="nucleotide sequence ID" value="NZ_JAYMYY010000002.1"/>
</dbReference>
<reference evidence="2 3" key="1">
    <citation type="submission" date="2024-01" db="EMBL/GenBank/DDBJ databases">
        <title>Pseudocitrobacter sp. Endophytic strain Cyp-38L.</title>
        <authorList>
            <person name="Amer M.A."/>
            <person name="Hamed S.M."/>
        </authorList>
    </citation>
    <scope>NUCLEOTIDE SEQUENCE [LARGE SCALE GENOMIC DNA]</scope>
    <source>
        <strain evidence="2 3">Cyp38S</strain>
    </source>
</reference>
<dbReference type="InterPro" id="IPR036937">
    <property type="entry name" value="Adhesion_dom_fimbrial_sf"/>
</dbReference>
<organism evidence="2 3">
    <name type="scientific">Pseudocitrobacter cyperus</name>
    <dbReference type="NCBI Taxonomy" id="3112843"/>
    <lineage>
        <taxon>Bacteria</taxon>
        <taxon>Pseudomonadati</taxon>
        <taxon>Pseudomonadota</taxon>
        <taxon>Gammaproteobacteria</taxon>
        <taxon>Enterobacterales</taxon>
        <taxon>Enterobacteriaceae</taxon>
        <taxon>Pseudocitrobacter</taxon>
    </lineage>
</organism>
<dbReference type="InterPro" id="IPR000259">
    <property type="entry name" value="Adhesion_dom_fimbrial"/>
</dbReference>
<sequence>MLSRHQYRNPPGEFRRRIQKPTLLANTLTTDSAASGVGIEIQGKSTSISKQMVIVPNDASSVYRDYQPEIDTTNGIYGKGGTGVPLARTLHFQATMMRDGTSVISPGDFKATAIFSVTYP</sequence>
<dbReference type="SUPFAM" id="SSF49401">
    <property type="entry name" value="Bacterial adhesins"/>
    <property type="match status" value="1"/>
</dbReference>
<evidence type="ECO:0000313" key="2">
    <source>
        <dbReference type="EMBL" id="MEO3989985.1"/>
    </source>
</evidence>
<dbReference type="Proteomes" id="UP001444146">
    <property type="component" value="Unassembled WGS sequence"/>
</dbReference>
<keyword evidence="3" id="KW-1185">Reference proteome</keyword>
<feature type="domain" description="Fimbrial-type adhesion" evidence="1">
    <location>
        <begin position="25"/>
        <end position="119"/>
    </location>
</feature>
<comment type="caution">
    <text evidence="2">The sequence shown here is derived from an EMBL/GenBank/DDBJ whole genome shotgun (WGS) entry which is preliminary data.</text>
</comment>
<dbReference type="InterPro" id="IPR008966">
    <property type="entry name" value="Adhesion_dom_sf"/>
</dbReference>
<evidence type="ECO:0000259" key="1">
    <source>
        <dbReference type="Pfam" id="PF00419"/>
    </source>
</evidence>
<dbReference type="EMBL" id="JAYMYY010000002">
    <property type="protein sequence ID" value="MEO3989985.1"/>
    <property type="molecule type" value="Genomic_DNA"/>
</dbReference>
<gene>
    <name evidence="2" type="ORF">VSR74_09175</name>
</gene>
<evidence type="ECO:0000313" key="3">
    <source>
        <dbReference type="Proteomes" id="UP001444146"/>
    </source>
</evidence>
<accession>A0ABV0HIX1</accession>